<dbReference type="GeneID" id="56994235"/>
<dbReference type="Proteomes" id="UP001164768">
    <property type="component" value="Chromosome"/>
</dbReference>
<evidence type="ECO:0000313" key="2">
    <source>
        <dbReference type="EMBL" id="WAD00931.1"/>
    </source>
</evidence>
<feature type="compositionally biased region" description="Polar residues" evidence="1">
    <location>
        <begin position="1"/>
        <end position="28"/>
    </location>
</feature>
<sequence>MPRKTSNSSLRYPSSGVNPAGAQASTGNPDALRSVATPTASEVKWPADSV</sequence>
<reference evidence="2" key="1">
    <citation type="submission" date="2022-11" db="EMBL/GenBank/DDBJ databases">
        <title>Whole genome sequence of Levilactobacillus brevis SMB091.</title>
        <authorList>
            <person name="Kim J.-M."/>
            <person name="Kim O.-C."/>
            <person name="Choi Y.H."/>
            <person name="Han N.S."/>
            <person name="Hurh B."/>
        </authorList>
    </citation>
    <scope>NUCLEOTIDE SEQUENCE</scope>
    <source>
        <strain evidence="2">SMB091</strain>
    </source>
</reference>
<proteinExistence type="predicted"/>
<name>A0AB38X3G3_LEVBR</name>
<dbReference type="EMBL" id="CP113117">
    <property type="protein sequence ID" value="WAD00931.1"/>
    <property type="molecule type" value="Genomic_DNA"/>
</dbReference>
<organism evidence="2 3">
    <name type="scientific">Levilactobacillus brevis</name>
    <name type="common">Lactobacillus brevis</name>
    <dbReference type="NCBI Taxonomy" id="1580"/>
    <lineage>
        <taxon>Bacteria</taxon>
        <taxon>Bacillati</taxon>
        <taxon>Bacillota</taxon>
        <taxon>Bacilli</taxon>
        <taxon>Lactobacillales</taxon>
        <taxon>Lactobacillaceae</taxon>
        <taxon>Levilactobacillus</taxon>
    </lineage>
</organism>
<evidence type="ECO:0000256" key="1">
    <source>
        <dbReference type="SAM" id="MobiDB-lite"/>
    </source>
</evidence>
<dbReference type="RefSeq" id="WP_154654566.1">
    <property type="nucleotide sequence ID" value="NZ_BEWS01000008.1"/>
</dbReference>
<evidence type="ECO:0000313" key="3">
    <source>
        <dbReference type="Proteomes" id="UP001164768"/>
    </source>
</evidence>
<feature type="region of interest" description="Disordered" evidence="1">
    <location>
        <begin position="1"/>
        <end position="50"/>
    </location>
</feature>
<dbReference type="AlphaFoldDB" id="A0AB38X3G3"/>
<accession>A0AB38X3G3</accession>
<gene>
    <name evidence="2" type="ORF">ORR04_08265</name>
</gene>
<protein>
    <submittedName>
        <fullName evidence="2">Uncharacterized protein</fullName>
    </submittedName>
</protein>